<dbReference type="Proteomes" id="UP001329915">
    <property type="component" value="Chromosome"/>
</dbReference>
<dbReference type="PANTHER" id="PTHR42934:SF1">
    <property type="entry name" value="GLYCOLATE OXIDASE SUBUNIT GLCD"/>
    <property type="match status" value="1"/>
</dbReference>
<feature type="domain" description="FAD-binding PCMH-type" evidence="6">
    <location>
        <begin position="35"/>
        <end position="214"/>
    </location>
</feature>
<keyword evidence="8" id="KW-1185">Reference proteome</keyword>
<dbReference type="InterPro" id="IPR006094">
    <property type="entry name" value="Oxid_FAD_bind_N"/>
</dbReference>
<evidence type="ECO:0000256" key="2">
    <source>
        <dbReference type="ARBA" id="ARBA00008000"/>
    </source>
</evidence>
<evidence type="ECO:0000256" key="4">
    <source>
        <dbReference type="ARBA" id="ARBA00022827"/>
    </source>
</evidence>
<dbReference type="AlphaFoldDB" id="A0AAU0UKI1"/>
<comment type="similarity">
    <text evidence="2">Belongs to the FAD-binding oxidoreductase/transferase type 4 family.</text>
</comment>
<dbReference type="Gene3D" id="3.30.70.2740">
    <property type="match status" value="1"/>
</dbReference>
<evidence type="ECO:0000256" key="3">
    <source>
        <dbReference type="ARBA" id="ARBA00022630"/>
    </source>
</evidence>
<gene>
    <name evidence="7" type="ORF">MFMK1_001391</name>
</gene>
<dbReference type="PROSITE" id="PS51387">
    <property type="entry name" value="FAD_PCMH"/>
    <property type="match status" value="1"/>
</dbReference>
<evidence type="ECO:0000259" key="6">
    <source>
        <dbReference type="PROSITE" id="PS51387"/>
    </source>
</evidence>
<dbReference type="InterPro" id="IPR016171">
    <property type="entry name" value="Vanillyl_alc_oxidase_C-sub2"/>
</dbReference>
<dbReference type="InterPro" id="IPR016166">
    <property type="entry name" value="FAD-bd_PCMH"/>
</dbReference>
<dbReference type="SUPFAM" id="SSF55103">
    <property type="entry name" value="FAD-linked oxidases, C-terminal domain"/>
    <property type="match status" value="1"/>
</dbReference>
<evidence type="ECO:0000313" key="8">
    <source>
        <dbReference type="Proteomes" id="UP001329915"/>
    </source>
</evidence>
<reference evidence="7 8" key="1">
    <citation type="submission" date="2023-04" db="EMBL/GenBank/DDBJ databases">
        <authorList>
            <person name="Hsu D."/>
        </authorList>
    </citation>
    <scope>NUCLEOTIDE SEQUENCE [LARGE SCALE GENOMIC DNA]</scope>
    <source>
        <strain evidence="7 8">MK1</strain>
    </source>
</reference>
<dbReference type="GO" id="GO:0016491">
    <property type="term" value="F:oxidoreductase activity"/>
    <property type="evidence" value="ECO:0007669"/>
    <property type="project" value="UniProtKB-KW"/>
</dbReference>
<dbReference type="SUPFAM" id="SSF56176">
    <property type="entry name" value="FAD-binding/transporter-associated domain-like"/>
    <property type="match status" value="1"/>
</dbReference>
<dbReference type="KEGG" id="dbc:MFMK1_001391"/>
<dbReference type="EMBL" id="CP121694">
    <property type="protein sequence ID" value="WRO21581.1"/>
    <property type="molecule type" value="Genomic_DNA"/>
</dbReference>
<evidence type="ECO:0000256" key="5">
    <source>
        <dbReference type="ARBA" id="ARBA00023002"/>
    </source>
</evidence>
<dbReference type="FunFam" id="3.30.70.2740:FF:000001">
    <property type="entry name" value="D-lactate dehydrogenase mitochondrial"/>
    <property type="match status" value="1"/>
</dbReference>
<keyword evidence="4" id="KW-0274">FAD</keyword>
<proteinExistence type="inferred from homology"/>
<dbReference type="InterPro" id="IPR016164">
    <property type="entry name" value="FAD-linked_Oxase-like_C"/>
</dbReference>
<dbReference type="Pfam" id="PF01565">
    <property type="entry name" value="FAD_binding_4"/>
    <property type="match status" value="1"/>
</dbReference>
<sequence>MQQSVISKLKSIVGKEDILTSKISREVYSYDSSPFIFEPDVVLFPESLEEVVEILQIAEKDAVPVVPRGAGTCLSGGAVPLNGGISLVLTKMTKILEVDTVNETALVEAGVPNLTLQKELQPVGFMFAPDPASQKVATIGGNVAECAGGIKGVKYGVTKDHVLGLEIVLAGGTVIHTGALAPAERFTPDLTGIFSGSEGTFGVITKCLVKLTKNPEAVRTMMAVFGSLDQAGEAVSTIIARGIIPTTLEIMDKNQLRAVDDFLHLGFPREAEAVLLLEVDGYEVEIDRQVDTISGIFQEKQASSVQRARDDAEREKLWLARRSGNGALGRIKPAYMVQDVTVPRHKLPEMLRFVSEMSNKYNIIITQMAHAGDGNLHPHLLYEPNDTEEYERVEKASREIFQKAIDMEGTLTGEHGIGLEKLPFMKMQFTQADLNFMEKVKRALDPNLSLNRGKVLEL</sequence>
<accession>A0AAU0UKI1</accession>
<dbReference type="InterPro" id="IPR004113">
    <property type="entry name" value="FAD-bd_oxidored_4_C"/>
</dbReference>
<dbReference type="Gene3D" id="3.30.465.10">
    <property type="match status" value="1"/>
</dbReference>
<dbReference type="Gene3D" id="1.10.45.10">
    <property type="entry name" value="Vanillyl-alcohol Oxidase, Chain A, domain 4"/>
    <property type="match status" value="1"/>
</dbReference>
<organism evidence="7 8">
    <name type="scientific">Metallumcola ferriviriculae</name>
    <dbReference type="NCBI Taxonomy" id="3039180"/>
    <lineage>
        <taxon>Bacteria</taxon>
        <taxon>Bacillati</taxon>
        <taxon>Bacillota</taxon>
        <taxon>Clostridia</taxon>
        <taxon>Neomoorellales</taxon>
        <taxon>Desulfitibacteraceae</taxon>
        <taxon>Metallumcola</taxon>
    </lineage>
</organism>
<evidence type="ECO:0000256" key="1">
    <source>
        <dbReference type="ARBA" id="ARBA00001974"/>
    </source>
</evidence>
<name>A0AAU0UKI1_9FIRM</name>
<dbReference type="Pfam" id="PF02913">
    <property type="entry name" value="FAD-oxidase_C"/>
    <property type="match status" value="1"/>
</dbReference>
<dbReference type="PANTHER" id="PTHR42934">
    <property type="entry name" value="GLYCOLATE OXIDASE SUBUNIT GLCD"/>
    <property type="match status" value="1"/>
</dbReference>
<dbReference type="InterPro" id="IPR036318">
    <property type="entry name" value="FAD-bd_PCMH-like_sf"/>
</dbReference>
<evidence type="ECO:0000313" key="7">
    <source>
        <dbReference type="EMBL" id="WRO21581.1"/>
    </source>
</evidence>
<keyword evidence="5" id="KW-0560">Oxidoreductase</keyword>
<keyword evidence="3" id="KW-0285">Flavoprotein</keyword>
<comment type="cofactor">
    <cofactor evidence="1">
        <name>FAD</name>
        <dbReference type="ChEBI" id="CHEBI:57692"/>
    </cofactor>
</comment>
<protein>
    <submittedName>
        <fullName evidence="7">FAD-binding protein</fullName>
    </submittedName>
</protein>
<dbReference type="RefSeq" id="WP_366924417.1">
    <property type="nucleotide sequence ID" value="NZ_CP121694.1"/>
</dbReference>
<dbReference type="InterPro" id="IPR051914">
    <property type="entry name" value="FAD-linked_OxidoTrans_Type4"/>
</dbReference>
<dbReference type="GO" id="GO:0071949">
    <property type="term" value="F:FAD binding"/>
    <property type="evidence" value="ECO:0007669"/>
    <property type="project" value="InterPro"/>
</dbReference>
<dbReference type="InterPro" id="IPR016169">
    <property type="entry name" value="FAD-bd_PCMH_sub2"/>
</dbReference>